<dbReference type="PANTHER" id="PTHR43540">
    <property type="entry name" value="PEROXYUREIDOACRYLATE/UREIDOACRYLATE AMIDOHYDROLASE-RELATED"/>
    <property type="match status" value="1"/>
</dbReference>
<dbReference type="RefSeq" id="WP_264321871.1">
    <property type="nucleotide sequence ID" value="NZ_JADEXN010000229.1"/>
</dbReference>
<protein>
    <submittedName>
        <fullName evidence="3">Cysteine hydrolase</fullName>
    </submittedName>
</protein>
<sequence length="261" mass="28789">MNRSLKILGTPPNAWMVDDRTADLTRPILPPRSIVLETETKTLKLDLAKTAILVIDMQNDFCHRDGWLSHIGVDVTPARHPIDPLNKLLPQMRNVGVPIIWLNWGNRPDLLNISAGLRHVYNPTGTGVGLADPLPKNGAPVLTASSWAAAVVDELEIAPEDIRVDKYRMSGFWDTPLDSILRNLGKTTLLFAGVNADQCVMATLQDANFLGYDCIFVKDCSATTSPDYCWLATVYNINQCFGFVTDSGCFLSAFDRAKTQS</sequence>
<dbReference type="AlphaFoldDB" id="A0A928VZF9"/>
<dbReference type="InterPro" id="IPR036380">
    <property type="entry name" value="Isochorismatase-like_sf"/>
</dbReference>
<name>A0A928VZF9_9CYAN</name>
<dbReference type="Gene3D" id="3.40.50.850">
    <property type="entry name" value="Isochorismatase-like"/>
    <property type="match status" value="1"/>
</dbReference>
<dbReference type="InterPro" id="IPR000868">
    <property type="entry name" value="Isochorismatase-like_dom"/>
</dbReference>
<keyword evidence="4" id="KW-1185">Reference proteome</keyword>
<evidence type="ECO:0000313" key="4">
    <source>
        <dbReference type="Proteomes" id="UP000621799"/>
    </source>
</evidence>
<dbReference type="Proteomes" id="UP000621799">
    <property type="component" value="Unassembled WGS sequence"/>
</dbReference>
<dbReference type="CDD" id="cd00431">
    <property type="entry name" value="cysteine_hydrolases"/>
    <property type="match status" value="1"/>
</dbReference>
<evidence type="ECO:0000256" key="1">
    <source>
        <dbReference type="ARBA" id="ARBA00022801"/>
    </source>
</evidence>
<dbReference type="EMBL" id="JADEXN010000229">
    <property type="protein sequence ID" value="MBE9041672.1"/>
    <property type="molecule type" value="Genomic_DNA"/>
</dbReference>
<dbReference type="GO" id="GO:0016787">
    <property type="term" value="F:hydrolase activity"/>
    <property type="evidence" value="ECO:0007669"/>
    <property type="project" value="UniProtKB-KW"/>
</dbReference>
<feature type="domain" description="Isochorismatase-like" evidence="2">
    <location>
        <begin position="50"/>
        <end position="247"/>
    </location>
</feature>
<dbReference type="PANTHER" id="PTHR43540:SF9">
    <property type="entry name" value="FAMILY HYDROLASE, PUTATIVE (AFU_ORTHOLOGUE AFUA_2G08700)-RELATED"/>
    <property type="match status" value="1"/>
</dbReference>
<dbReference type="InterPro" id="IPR050272">
    <property type="entry name" value="Isochorismatase-like_hydrls"/>
</dbReference>
<keyword evidence="1 3" id="KW-0378">Hydrolase</keyword>
<reference evidence="3" key="1">
    <citation type="submission" date="2020-10" db="EMBL/GenBank/DDBJ databases">
        <authorList>
            <person name="Castelo-Branco R."/>
            <person name="Eusebio N."/>
            <person name="Adriana R."/>
            <person name="Vieira A."/>
            <person name="Brugerolle De Fraissinette N."/>
            <person name="Rezende De Castro R."/>
            <person name="Schneider M.P."/>
            <person name="Vasconcelos V."/>
            <person name="Leao P.N."/>
        </authorList>
    </citation>
    <scope>NUCLEOTIDE SEQUENCE</scope>
    <source>
        <strain evidence="3">LEGE 11467</strain>
    </source>
</reference>
<gene>
    <name evidence="3" type="ORF">IQ235_12865</name>
</gene>
<accession>A0A928VZF9</accession>
<dbReference type="SUPFAM" id="SSF52499">
    <property type="entry name" value="Isochorismatase-like hydrolases"/>
    <property type="match status" value="1"/>
</dbReference>
<organism evidence="3 4">
    <name type="scientific">Zarconia navalis LEGE 11467</name>
    <dbReference type="NCBI Taxonomy" id="1828826"/>
    <lineage>
        <taxon>Bacteria</taxon>
        <taxon>Bacillati</taxon>
        <taxon>Cyanobacteriota</taxon>
        <taxon>Cyanophyceae</taxon>
        <taxon>Oscillatoriophycideae</taxon>
        <taxon>Oscillatoriales</taxon>
        <taxon>Oscillatoriales incertae sedis</taxon>
        <taxon>Zarconia</taxon>
        <taxon>Zarconia navalis</taxon>
    </lineage>
</organism>
<proteinExistence type="predicted"/>
<comment type="caution">
    <text evidence="3">The sequence shown here is derived from an EMBL/GenBank/DDBJ whole genome shotgun (WGS) entry which is preliminary data.</text>
</comment>
<dbReference type="Pfam" id="PF00857">
    <property type="entry name" value="Isochorismatase"/>
    <property type="match status" value="1"/>
</dbReference>
<evidence type="ECO:0000313" key="3">
    <source>
        <dbReference type="EMBL" id="MBE9041672.1"/>
    </source>
</evidence>
<evidence type="ECO:0000259" key="2">
    <source>
        <dbReference type="Pfam" id="PF00857"/>
    </source>
</evidence>